<dbReference type="SUPFAM" id="SSF53649">
    <property type="entry name" value="Alkaline phosphatase-like"/>
    <property type="match status" value="1"/>
</dbReference>
<keyword evidence="2" id="KW-1185">Reference proteome</keyword>
<dbReference type="PANTHER" id="PTHR10151:SF120">
    <property type="entry name" value="BIS(5'-ADENOSYL)-TRIPHOSPHATASE"/>
    <property type="match status" value="1"/>
</dbReference>
<name>A0ABV2QK82_9MICO</name>
<evidence type="ECO:0000313" key="1">
    <source>
        <dbReference type="EMBL" id="MET4581444.1"/>
    </source>
</evidence>
<accession>A0ABV2QK82</accession>
<dbReference type="Gene3D" id="3.40.720.10">
    <property type="entry name" value="Alkaline Phosphatase, subunit A"/>
    <property type="match status" value="1"/>
</dbReference>
<sequence length="363" mass="38407">MPACLQSISGEQNRLGLPRASRVVVLLVDGLGAAALKSRAGHARTLMSLLTASSVIDSGFPTTTAAALATLTTGEAPGQHGMVGYTVLDPANDRVFKQLSGWDDRIDPTAWQPMPTVFERAVASGLSAVAIGPERYRDSGFSQAVLRGAEYIGATSIGDRLQRAAEWLAEPGGSGIAYVYVPELDVAGHATGAESGEWTNWLEILDAAVRDLLAALGPDDGLLITADHGVLDIAERNHVLFDSSAPLIDGVRFVAGEPRCLQLHFADDASAEVREATVAAWRAAEGERSWIATRDEAVGAGWFGEVRPEVLPRIGDLLVAARKGIAYYDSRTLKGHGMVGHHGSWSPAEVQVPLLRAGAFART</sequence>
<proteinExistence type="predicted"/>
<dbReference type="PANTHER" id="PTHR10151">
    <property type="entry name" value="ECTONUCLEOTIDE PYROPHOSPHATASE/PHOSPHODIESTERASE"/>
    <property type="match status" value="1"/>
</dbReference>
<dbReference type="InterPro" id="IPR017850">
    <property type="entry name" value="Alkaline_phosphatase_core_sf"/>
</dbReference>
<dbReference type="RefSeq" id="WP_354023614.1">
    <property type="nucleotide sequence ID" value="NZ_JBEPSJ010000001.1"/>
</dbReference>
<dbReference type="Pfam" id="PF01663">
    <property type="entry name" value="Phosphodiest"/>
    <property type="match status" value="1"/>
</dbReference>
<protein>
    <recommendedName>
        <fullName evidence="3">Alkaline phosphatase family protein</fullName>
    </recommendedName>
</protein>
<comment type="caution">
    <text evidence="1">The sequence shown here is derived from an EMBL/GenBank/DDBJ whole genome shotgun (WGS) entry which is preliminary data.</text>
</comment>
<dbReference type="Proteomes" id="UP001549257">
    <property type="component" value="Unassembled WGS sequence"/>
</dbReference>
<dbReference type="EMBL" id="JBEPSJ010000001">
    <property type="protein sequence ID" value="MET4581444.1"/>
    <property type="molecule type" value="Genomic_DNA"/>
</dbReference>
<gene>
    <name evidence="1" type="ORF">ABIE21_000934</name>
</gene>
<organism evidence="1 2">
    <name type="scientific">Conyzicola nivalis</name>
    <dbReference type="NCBI Taxonomy" id="1477021"/>
    <lineage>
        <taxon>Bacteria</taxon>
        <taxon>Bacillati</taxon>
        <taxon>Actinomycetota</taxon>
        <taxon>Actinomycetes</taxon>
        <taxon>Micrococcales</taxon>
        <taxon>Microbacteriaceae</taxon>
        <taxon>Conyzicola</taxon>
    </lineage>
</organism>
<evidence type="ECO:0008006" key="3">
    <source>
        <dbReference type="Google" id="ProtNLM"/>
    </source>
</evidence>
<evidence type="ECO:0000313" key="2">
    <source>
        <dbReference type="Proteomes" id="UP001549257"/>
    </source>
</evidence>
<reference evidence="1 2" key="1">
    <citation type="submission" date="2024-06" db="EMBL/GenBank/DDBJ databases">
        <title>Sorghum-associated microbial communities from plants grown in Nebraska, USA.</title>
        <authorList>
            <person name="Schachtman D."/>
        </authorList>
    </citation>
    <scope>NUCLEOTIDE SEQUENCE [LARGE SCALE GENOMIC DNA]</scope>
    <source>
        <strain evidence="1 2">2857</strain>
    </source>
</reference>
<dbReference type="InterPro" id="IPR002591">
    <property type="entry name" value="Phosphodiest/P_Trfase"/>
</dbReference>